<name>A0A0F9DLM3_9ZZZZ</name>
<protein>
    <submittedName>
        <fullName evidence="1">Uncharacterized protein</fullName>
    </submittedName>
</protein>
<reference evidence="1" key="1">
    <citation type="journal article" date="2015" name="Nature">
        <title>Complex archaea that bridge the gap between prokaryotes and eukaryotes.</title>
        <authorList>
            <person name="Spang A."/>
            <person name="Saw J.H."/>
            <person name="Jorgensen S.L."/>
            <person name="Zaremba-Niedzwiedzka K."/>
            <person name="Martijn J."/>
            <person name="Lind A.E."/>
            <person name="van Eijk R."/>
            <person name="Schleper C."/>
            <person name="Guy L."/>
            <person name="Ettema T.J."/>
        </authorList>
    </citation>
    <scope>NUCLEOTIDE SEQUENCE</scope>
</reference>
<gene>
    <name evidence="1" type="ORF">LCGC14_2262460</name>
</gene>
<dbReference type="EMBL" id="LAZR01031096">
    <property type="protein sequence ID" value="KKL54731.1"/>
    <property type="molecule type" value="Genomic_DNA"/>
</dbReference>
<sequence length="145" mass="16431">MTNFSIVHEQYLSVGDRAYVGGPEVIWPGAEMAAAARERMEMVAEVIQMHDAIEYLPTGECFPGLYSPLMTVEDADAFWTMMLLRQTTVIECLPHCDALGWNMLIPPWSDLEEYALDVCCAASYRYLRSRGVWIMNPDWVGTVTE</sequence>
<organism evidence="1">
    <name type="scientific">marine sediment metagenome</name>
    <dbReference type="NCBI Taxonomy" id="412755"/>
    <lineage>
        <taxon>unclassified sequences</taxon>
        <taxon>metagenomes</taxon>
        <taxon>ecological metagenomes</taxon>
    </lineage>
</organism>
<accession>A0A0F9DLM3</accession>
<comment type="caution">
    <text evidence="1">The sequence shown here is derived from an EMBL/GenBank/DDBJ whole genome shotgun (WGS) entry which is preliminary data.</text>
</comment>
<proteinExistence type="predicted"/>
<dbReference type="AlphaFoldDB" id="A0A0F9DLM3"/>
<evidence type="ECO:0000313" key="1">
    <source>
        <dbReference type="EMBL" id="KKL54731.1"/>
    </source>
</evidence>